<dbReference type="PANTHER" id="PTHR30625:SF15">
    <property type="entry name" value="BIOPOLYMER TRANSPORT PROTEIN EXBB"/>
    <property type="match status" value="1"/>
</dbReference>
<evidence type="ECO:0000259" key="11">
    <source>
        <dbReference type="Pfam" id="PF01618"/>
    </source>
</evidence>
<evidence type="ECO:0000256" key="8">
    <source>
        <dbReference type="RuleBase" id="RU004057"/>
    </source>
</evidence>
<dbReference type="KEGG" id="ccro:CMC5_050450"/>
<evidence type="ECO:0000313" key="13">
    <source>
        <dbReference type="Proteomes" id="UP000067626"/>
    </source>
</evidence>
<evidence type="ECO:0000256" key="4">
    <source>
        <dbReference type="ARBA" id="ARBA00022692"/>
    </source>
</evidence>
<dbReference type="EMBL" id="CP012159">
    <property type="protein sequence ID" value="AKT40888.1"/>
    <property type="molecule type" value="Genomic_DNA"/>
</dbReference>
<dbReference type="PATRIC" id="fig|52.7.peg.5582"/>
<dbReference type="GO" id="GO:0005886">
    <property type="term" value="C:plasma membrane"/>
    <property type="evidence" value="ECO:0007669"/>
    <property type="project" value="UniProtKB-SubCell"/>
</dbReference>
<dbReference type="RefSeq" id="WP_082362766.1">
    <property type="nucleotide sequence ID" value="NZ_CP012159.1"/>
</dbReference>
<feature type="transmembrane region" description="Helical" evidence="10">
    <location>
        <begin position="12"/>
        <end position="35"/>
    </location>
</feature>
<dbReference type="PANTHER" id="PTHR30625">
    <property type="entry name" value="PROTEIN TOLQ"/>
    <property type="match status" value="1"/>
</dbReference>
<keyword evidence="3" id="KW-1003">Cell membrane</keyword>
<protein>
    <submittedName>
        <fullName evidence="12">Biopolymer transporter</fullName>
    </submittedName>
</protein>
<dbReference type="Proteomes" id="UP000067626">
    <property type="component" value="Chromosome"/>
</dbReference>
<dbReference type="AlphaFoldDB" id="A0A0K1EJW1"/>
<organism evidence="12 13">
    <name type="scientific">Chondromyces crocatus</name>
    <dbReference type="NCBI Taxonomy" id="52"/>
    <lineage>
        <taxon>Bacteria</taxon>
        <taxon>Pseudomonadati</taxon>
        <taxon>Myxococcota</taxon>
        <taxon>Polyangia</taxon>
        <taxon>Polyangiales</taxon>
        <taxon>Polyangiaceae</taxon>
        <taxon>Chondromyces</taxon>
    </lineage>
</organism>
<comment type="similarity">
    <text evidence="8">Belongs to the exbB/tolQ family.</text>
</comment>
<accession>A0A0K1EJW1</accession>
<evidence type="ECO:0000256" key="7">
    <source>
        <dbReference type="ARBA" id="ARBA00023136"/>
    </source>
</evidence>
<keyword evidence="5 8" id="KW-0653">Protein transport</keyword>
<evidence type="ECO:0000256" key="6">
    <source>
        <dbReference type="ARBA" id="ARBA00022989"/>
    </source>
</evidence>
<feature type="region of interest" description="Disordered" evidence="9">
    <location>
        <begin position="241"/>
        <end position="273"/>
    </location>
</feature>
<sequence length="273" mass="28458">MDLVEWLQRIMVGFGAAWVMWLMIGLSVISVAIILERAWFFWSLRDDLGVLARDLRASLDDSVEAAIKRMEASPSAEAAVVSAGLAVAHKGPEAAEEAMAGATALQRMKLERRLAYLGTLGNNAPFIGLFGTVIGVVMAFDELGKAAVNTTGAQAAQAAQAAAPQAVMSSIAEALVATAVGLAVAIPAVAFNNFFQRMIKATLANTEALTRILLSHLKANPSFVVPGEGLAAHAVEKPRKAAKVAESRATGGTAKKAASEKAASDEADGEEES</sequence>
<dbReference type="InterPro" id="IPR002898">
    <property type="entry name" value="MotA_ExbB_proton_chnl"/>
</dbReference>
<dbReference type="STRING" id="52.CMC5_050450"/>
<evidence type="ECO:0000256" key="2">
    <source>
        <dbReference type="ARBA" id="ARBA00022448"/>
    </source>
</evidence>
<feature type="transmembrane region" description="Helical" evidence="10">
    <location>
        <begin position="114"/>
        <end position="140"/>
    </location>
</feature>
<evidence type="ECO:0000256" key="5">
    <source>
        <dbReference type="ARBA" id="ARBA00022927"/>
    </source>
</evidence>
<dbReference type="GO" id="GO:0017038">
    <property type="term" value="P:protein import"/>
    <property type="evidence" value="ECO:0007669"/>
    <property type="project" value="TreeGrafter"/>
</dbReference>
<evidence type="ECO:0000256" key="1">
    <source>
        <dbReference type="ARBA" id="ARBA00004651"/>
    </source>
</evidence>
<dbReference type="Pfam" id="PF01618">
    <property type="entry name" value="MotA_ExbB"/>
    <property type="match status" value="1"/>
</dbReference>
<feature type="domain" description="MotA/TolQ/ExbB proton channel" evidence="11">
    <location>
        <begin position="75"/>
        <end position="206"/>
    </location>
</feature>
<evidence type="ECO:0000256" key="10">
    <source>
        <dbReference type="SAM" id="Phobius"/>
    </source>
</evidence>
<evidence type="ECO:0000256" key="9">
    <source>
        <dbReference type="SAM" id="MobiDB-lite"/>
    </source>
</evidence>
<feature type="transmembrane region" description="Helical" evidence="10">
    <location>
        <begin position="174"/>
        <end position="195"/>
    </location>
</feature>
<keyword evidence="4 10" id="KW-0812">Transmembrane</keyword>
<keyword evidence="6 10" id="KW-1133">Transmembrane helix</keyword>
<keyword evidence="13" id="KW-1185">Reference proteome</keyword>
<reference evidence="12 13" key="1">
    <citation type="submission" date="2015-07" db="EMBL/GenBank/DDBJ databases">
        <title>Genome analysis of myxobacterium Chondromyces crocatus Cm c5 reveals a high potential for natural compound synthesis and the genetic basis for the loss of fruiting body formation.</title>
        <authorList>
            <person name="Zaburannyi N."/>
            <person name="Bunk B."/>
            <person name="Maier J."/>
            <person name="Overmann J."/>
            <person name="Mueller R."/>
        </authorList>
    </citation>
    <scope>NUCLEOTIDE SEQUENCE [LARGE SCALE GENOMIC DNA]</scope>
    <source>
        <strain evidence="12 13">Cm c5</strain>
    </source>
</reference>
<dbReference type="OrthoDB" id="9805133at2"/>
<keyword evidence="7 10" id="KW-0472">Membrane</keyword>
<comment type="subcellular location">
    <subcellularLocation>
        <location evidence="1">Cell membrane</location>
        <topology evidence="1">Multi-pass membrane protein</topology>
    </subcellularLocation>
    <subcellularLocation>
        <location evidence="8">Membrane</location>
        <topology evidence="8">Multi-pass membrane protein</topology>
    </subcellularLocation>
</comment>
<gene>
    <name evidence="12" type="ORF">CMC5_050450</name>
</gene>
<evidence type="ECO:0000313" key="12">
    <source>
        <dbReference type="EMBL" id="AKT40888.1"/>
    </source>
</evidence>
<name>A0A0K1EJW1_CHOCO</name>
<keyword evidence="2 8" id="KW-0813">Transport</keyword>
<dbReference type="InterPro" id="IPR050790">
    <property type="entry name" value="ExbB/TolQ_transport"/>
</dbReference>
<proteinExistence type="inferred from homology"/>
<evidence type="ECO:0000256" key="3">
    <source>
        <dbReference type="ARBA" id="ARBA00022475"/>
    </source>
</evidence>